<keyword evidence="2 4" id="KW-0694">RNA-binding</keyword>
<proteinExistence type="inferred from homology"/>
<dbReference type="GO" id="GO:0043023">
    <property type="term" value="F:ribosomal large subunit binding"/>
    <property type="evidence" value="ECO:0007669"/>
    <property type="project" value="InterPro"/>
</dbReference>
<dbReference type="EMBL" id="QRZF01000002">
    <property type="protein sequence ID" value="RGV57295.1"/>
    <property type="molecule type" value="Genomic_DNA"/>
</dbReference>
<reference evidence="6 7" key="1">
    <citation type="submission" date="2018-08" db="EMBL/GenBank/DDBJ databases">
        <title>A genome reference for cultivated species of the human gut microbiota.</title>
        <authorList>
            <person name="Zou Y."/>
            <person name="Xue W."/>
            <person name="Luo G."/>
        </authorList>
    </citation>
    <scope>NUCLEOTIDE SEQUENCE [LARGE SCALE GENOMIC DNA]</scope>
    <source>
        <strain evidence="6 7">AF14-32</strain>
    </source>
</reference>
<evidence type="ECO:0000256" key="2">
    <source>
        <dbReference type="ARBA" id="ARBA00022884"/>
    </source>
</evidence>
<evidence type="ECO:0000313" key="7">
    <source>
        <dbReference type="Proteomes" id="UP000283850"/>
    </source>
</evidence>
<accession>A0A412YIT0</accession>
<comment type="caution">
    <text evidence="6">The sequence shown here is derived from an EMBL/GenBank/DDBJ whole genome shotgun (WGS) entry which is preliminary data.</text>
</comment>
<name>A0A412YIT0_9BACE</name>
<dbReference type="CDD" id="cd00165">
    <property type="entry name" value="S4"/>
    <property type="match status" value="1"/>
</dbReference>
<dbReference type="PIRSF" id="PIRSF016821">
    <property type="entry name" value="HSP15"/>
    <property type="match status" value="1"/>
</dbReference>
<dbReference type="Proteomes" id="UP000283850">
    <property type="component" value="Unassembled WGS sequence"/>
</dbReference>
<dbReference type="InterPro" id="IPR025708">
    <property type="entry name" value="HSP15"/>
</dbReference>
<evidence type="ECO:0000313" key="6">
    <source>
        <dbReference type="EMBL" id="RGV57295.1"/>
    </source>
</evidence>
<protein>
    <submittedName>
        <fullName evidence="6">RNA-binding S4 domain-containing protein</fullName>
    </submittedName>
</protein>
<gene>
    <name evidence="6" type="ORF">DWW10_04445</name>
</gene>
<dbReference type="Gene3D" id="3.10.290.10">
    <property type="entry name" value="RNA-binding S4 domain"/>
    <property type="match status" value="1"/>
</dbReference>
<evidence type="ECO:0000256" key="1">
    <source>
        <dbReference type="ARBA" id="ARBA00008396"/>
    </source>
</evidence>
<organism evidence="6 7">
    <name type="scientific">Bacteroides intestinalis</name>
    <dbReference type="NCBI Taxonomy" id="329854"/>
    <lineage>
        <taxon>Bacteria</taxon>
        <taxon>Pseudomonadati</taxon>
        <taxon>Bacteroidota</taxon>
        <taxon>Bacteroidia</taxon>
        <taxon>Bacteroidales</taxon>
        <taxon>Bacteroidaceae</taxon>
        <taxon>Bacteroides</taxon>
    </lineage>
</organism>
<evidence type="ECO:0000259" key="5">
    <source>
        <dbReference type="SMART" id="SM00363"/>
    </source>
</evidence>
<dbReference type="GO" id="GO:0003727">
    <property type="term" value="F:single-stranded RNA binding"/>
    <property type="evidence" value="ECO:0007669"/>
    <property type="project" value="InterPro"/>
</dbReference>
<dbReference type="Pfam" id="PF01479">
    <property type="entry name" value="S4"/>
    <property type="match status" value="1"/>
</dbReference>
<feature type="domain" description="RNA-binding S4" evidence="5">
    <location>
        <begin position="4"/>
        <end position="68"/>
    </location>
</feature>
<dbReference type="RefSeq" id="WP_022391529.1">
    <property type="nucleotide sequence ID" value="NZ_CABJDN010000009.1"/>
</dbReference>
<dbReference type="InterPro" id="IPR036986">
    <property type="entry name" value="S4_RNA-bd_sf"/>
</dbReference>
<sequence length="139" mass="15912">MSEARIDKWMWAVRIFKTRTIAAEACKKGRISINGALAKAARTVKPGDVIQVRKPPVTYSFKVLQAIEKRVGAKLVAEMMENVTTPDQYELLEMSRVSGFVDRAKGAGRPTKKDRRNLEEFTTPEFMDDFDFDFDFEEE</sequence>
<dbReference type="SUPFAM" id="SSF55174">
    <property type="entry name" value="Alpha-L RNA-binding motif"/>
    <property type="match status" value="1"/>
</dbReference>
<evidence type="ECO:0000256" key="4">
    <source>
        <dbReference type="PROSITE-ProRule" id="PRU00182"/>
    </source>
</evidence>
<dbReference type="GO" id="GO:0034605">
    <property type="term" value="P:cellular response to heat"/>
    <property type="evidence" value="ECO:0007669"/>
    <property type="project" value="InterPro"/>
</dbReference>
<comment type="similarity">
    <text evidence="1">Belongs to the HSP15 family.</text>
</comment>
<dbReference type="SMART" id="SM00363">
    <property type="entry name" value="S4"/>
    <property type="match status" value="1"/>
</dbReference>
<keyword evidence="3" id="KW-0238">DNA-binding</keyword>
<dbReference type="PROSITE" id="PS50889">
    <property type="entry name" value="S4"/>
    <property type="match status" value="1"/>
</dbReference>
<dbReference type="AlphaFoldDB" id="A0A412YIT0"/>
<evidence type="ECO:0000256" key="3">
    <source>
        <dbReference type="ARBA" id="ARBA00023125"/>
    </source>
</evidence>
<dbReference type="GO" id="GO:0003677">
    <property type="term" value="F:DNA binding"/>
    <property type="evidence" value="ECO:0007669"/>
    <property type="project" value="UniProtKB-KW"/>
</dbReference>
<dbReference type="InterPro" id="IPR002942">
    <property type="entry name" value="S4_RNA-bd"/>
</dbReference>